<dbReference type="EMBL" id="KL142408">
    <property type="protein sequence ID" value="KDR68428.1"/>
    <property type="molecule type" value="Genomic_DNA"/>
</dbReference>
<dbReference type="OrthoDB" id="5125733at2759"/>
<dbReference type="STRING" id="685588.A0A067SNW3"/>
<gene>
    <name evidence="2" type="ORF">GALMADRAFT_257155</name>
</gene>
<reference evidence="3" key="1">
    <citation type="journal article" date="2014" name="Proc. Natl. Acad. Sci. U.S.A.">
        <title>Extensive sampling of basidiomycete genomes demonstrates inadequacy of the white-rot/brown-rot paradigm for wood decay fungi.</title>
        <authorList>
            <person name="Riley R."/>
            <person name="Salamov A.A."/>
            <person name="Brown D.W."/>
            <person name="Nagy L.G."/>
            <person name="Floudas D."/>
            <person name="Held B.W."/>
            <person name="Levasseur A."/>
            <person name="Lombard V."/>
            <person name="Morin E."/>
            <person name="Otillar R."/>
            <person name="Lindquist E.A."/>
            <person name="Sun H."/>
            <person name="LaButti K.M."/>
            <person name="Schmutz J."/>
            <person name="Jabbour D."/>
            <person name="Luo H."/>
            <person name="Baker S.E."/>
            <person name="Pisabarro A.G."/>
            <person name="Walton J.D."/>
            <person name="Blanchette R.A."/>
            <person name="Henrissat B."/>
            <person name="Martin F."/>
            <person name="Cullen D."/>
            <person name="Hibbett D.S."/>
            <person name="Grigoriev I.V."/>
        </authorList>
    </citation>
    <scope>NUCLEOTIDE SEQUENCE [LARGE SCALE GENOMIC DNA]</scope>
    <source>
        <strain evidence="3">CBS 339.88</strain>
    </source>
</reference>
<name>A0A067SNW3_GALM3</name>
<organism evidence="2 3">
    <name type="scientific">Galerina marginata (strain CBS 339.88)</name>
    <dbReference type="NCBI Taxonomy" id="685588"/>
    <lineage>
        <taxon>Eukaryota</taxon>
        <taxon>Fungi</taxon>
        <taxon>Dikarya</taxon>
        <taxon>Basidiomycota</taxon>
        <taxon>Agaricomycotina</taxon>
        <taxon>Agaricomycetes</taxon>
        <taxon>Agaricomycetidae</taxon>
        <taxon>Agaricales</taxon>
        <taxon>Agaricineae</taxon>
        <taxon>Strophariaceae</taxon>
        <taxon>Galerina</taxon>
    </lineage>
</organism>
<sequence length="638" mass="72028">MSKVDPRRTQSICSYCWENLFGPHGWLESALSDHQFPANHTYKRSFQASSKSGCRWCEYVVKHLHRHSLESVPITVALKLSQDDKSSIQEIDVHCTTDGSAFRANYHIYAEHNNPAASFVFGRPMMLDINSLRAQEEALKSLLHCEQHHEHCPRPTHDPVLPARVIDCQDPAHPRLVSHDSTMRGKYLALSYVWGEPQPYSTNELNVKAYHERVDPAYLPQTIRDAISTTHAFGVRYLWVDSLCIIQDSPSDKLQQLPQMMRIYSEAYFTIIAASASKASEGFLQPRSPIENREPEPSFPIWCSSMRQLGTFSLGGISIHTAGDPTPHPVLSPDRDPAHSRGWCLQEWFLSPRALVYTSRTLQYHCQTRIQNVGSSRYESVRFRNPDGRSKFHQLLQTNLLPEDIFLDGLLAGPKAREYAAGVLRAWRDILTEYTGRGVTQPSDKLVAFAGVAERFHPLRKSTYYAGLWEDTLLLDLLWTTRPKLGLPVTEYQAPSWSWAAVNSKITIYNTPWPTNTARQARIQCNVVLADESMPFGQVTSGRLLLHSPIVRVTCRKVWDVEKRIDDWDDVGSREGSSDDLDSTWPAFRPTASDMPDPILCASGEDLGDEVSAKHGGIASQTYVRIGMARLIKSTTLA</sequence>
<evidence type="ECO:0000313" key="3">
    <source>
        <dbReference type="Proteomes" id="UP000027222"/>
    </source>
</evidence>
<dbReference type="Pfam" id="PF06985">
    <property type="entry name" value="HET"/>
    <property type="match status" value="1"/>
</dbReference>
<feature type="domain" description="Heterokaryon incompatibility" evidence="1">
    <location>
        <begin position="187"/>
        <end position="347"/>
    </location>
</feature>
<dbReference type="HOGENOM" id="CLU_002639_6_3_1"/>
<protein>
    <recommendedName>
        <fullName evidence="1">Heterokaryon incompatibility domain-containing protein</fullName>
    </recommendedName>
</protein>
<accession>A0A067SNW3</accession>
<proteinExistence type="predicted"/>
<dbReference type="PANTHER" id="PTHR33112:SF16">
    <property type="entry name" value="HETEROKARYON INCOMPATIBILITY DOMAIN-CONTAINING PROTEIN"/>
    <property type="match status" value="1"/>
</dbReference>
<dbReference type="InterPro" id="IPR010730">
    <property type="entry name" value="HET"/>
</dbReference>
<dbReference type="PANTHER" id="PTHR33112">
    <property type="entry name" value="DOMAIN PROTEIN, PUTATIVE-RELATED"/>
    <property type="match status" value="1"/>
</dbReference>
<keyword evidence="3" id="KW-1185">Reference proteome</keyword>
<dbReference type="Proteomes" id="UP000027222">
    <property type="component" value="Unassembled WGS sequence"/>
</dbReference>
<evidence type="ECO:0000313" key="2">
    <source>
        <dbReference type="EMBL" id="KDR68428.1"/>
    </source>
</evidence>
<evidence type="ECO:0000259" key="1">
    <source>
        <dbReference type="Pfam" id="PF06985"/>
    </source>
</evidence>
<dbReference type="AlphaFoldDB" id="A0A067SNW3"/>